<dbReference type="EMBL" id="MFUY01000016">
    <property type="protein sequence ID" value="OGI86044.1"/>
    <property type="molecule type" value="Genomic_DNA"/>
</dbReference>
<dbReference type="Proteomes" id="UP000176187">
    <property type="component" value="Unassembled WGS sequence"/>
</dbReference>
<dbReference type="Pfam" id="PF13563">
    <property type="entry name" value="2_5_RNA_ligase2"/>
    <property type="match status" value="1"/>
</dbReference>
<dbReference type="InterPro" id="IPR009097">
    <property type="entry name" value="Cyclic_Pdiesterase"/>
</dbReference>
<dbReference type="AlphaFoldDB" id="A0A1F6WW51"/>
<proteinExistence type="predicted"/>
<dbReference type="SUPFAM" id="SSF55144">
    <property type="entry name" value="LigT-like"/>
    <property type="match status" value="1"/>
</dbReference>
<evidence type="ECO:0000313" key="2">
    <source>
        <dbReference type="Proteomes" id="UP000176187"/>
    </source>
</evidence>
<protein>
    <recommendedName>
        <fullName evidence="3">2'-5' RNA ligase</fullName>
    </recommendedName>
</protein>
<evidence type="ECO:0000313" key="1">
    <source>
        <dbReference type="EMBL" id="OGI86044.1"/>
    </source>
</evidence>
<dbReference type="Gene3D" id="3.90.1140.10">
    <property type="entry name" value="Cyclic phosphodiesterase"/>
    <property type="match status" value="1"/>
</dbReference>
<sequence length="198" mass="22518">MNNKIAVDIALLLPPKVVDVCVGINKELDQVKYVSFQNGYQPHITLAMGCIAESNMALLREELSDLARKTKILNLNIIGFEIGEWDDDLFLSFNISKTPELVSLHNTCMELMKKYATYESNPQMFFEPKKMNDRSINWVNNYKKHFDTGLYSPHISLGPGPTPKNISLPIQFSTDQFALFQLGKNCTCKNLFADYKLS</sequence>
<accession>A0A1F6WW51</accession>
<gene>
    <name evidence="1" type="ORF">A3A05_00955</name>
</gene>
<comment type="caution">
    <text evidence="1">The sequence shown here is derived from an EMBL/GenBank/DDBJ whole genome shotgun (WGS) entry which is preliminary data.</text>
</comment>
<organism evidence="1 2">
    <name type="scientific">Candidatus Nomurabacteria bacterium RIFCSPLOWO2_01_FULL_41_12</name>
    <dbReference type="NCBI Taxonomy" id="1801774"/>
    <lineage>
        <taxon>Bacteria</taxon>
        <taxon>Candidatus Nomuraibacteriota</taxon>
    </lineage>
</organism>
<evidence type="ECO:0008006" key="3">
    <source>
        <dbReference type="Google" id="ProtNLM"/>
    </source>
</evidence>
<reference evidence="1 2" key="1">
    <citation type="journal article" date="2016" name="Nat. Commun.">
        <title>Thousands of microbial genomes shed light on interconnected biogeochemical processes in an aquifer system.</title>
        <authorList>
            <person name="Anantharaman K."/>
            <person name="Brown C.T."/>
            <person name="Hug L.A."/>
            <person name="Sharon I."/>
            <person name="Castelle C.J."/>
            <person name="Probst A.J."/>
            <person name="Thomas B.C."/>
            <person name="Singh A."/>
            <person name="Wilkins M.J."/>
            <person name="Karaoz U."/>
            <person name="Brodie E.L."/>
            <person name="Williams K.H."/>
            <person name="Hubbard S.S."/>
            <person name="Banfield J.F."/>
        </authorList>
    </citation>
    <scope>NUCLEOTIDE SEQUENCE [LARGE SCALE GENOMIC DNA]</scope>
</reference>
<name>A0A1F6WW51_9BACT</name>
<dbReference type="STRING" id="1801774.A3A05_00955"/>